<dbReference type="Gene3D" id="2.120.10.10">
    <property type="match status" value="1"/>
</dbReference>
<dbReference type="PANTHER" id="PTHR43752">
    <property type="entry name" value="BNR/ASP-BOX REPEAT FAMILY PROTEIN"/>
    <property type="match status" value="1"/>
</dbReference>
<dbReference type="CDD" id="cd15482">
    <property type="entry name" value="Sialidase_non-viral"/>
    <property type="match status" value="1"/>
</dbReference>
<feature type="domain" description="Sialidase" evidence="2">
    <location>
        <begin position="56"/>
        <end position="327"/>
    </location>
</feature>
<accession>A0A813YV88</accession>
<reference evidence="3" key="1">
    <citation type="submission" date="2021-02" db="EMBL/GenBank/DDBJ databases">
        <authorList>
            <person name="Nowell W R."/>
        </authorList>
    </citation>
    <scope>NUCLEOTIDE SEQUENCE</scope>
</reference>
<dbReference type="InterPro" id="IPR011040">
    <property type="entry name" value="Sialidase"/>
</dbReference>
<evidence type="ECO:0000313" key="3">
    <source>
        <dbReference type="EMBL" id="CAF0889269.1"/>
    </source>
</evidence>
<keyword evidence="4" id="KW-1185">Reference proteome</keyword>
<protein>
    <recommendedName>
        <fullName evidence="2">Sialidase domain-containing protein</fullName>
    </recommendedName>
</protein>
<dbReference type="EMBL" id="CAJNOR010000354">
    <property type="protein sequence ID" value="CAF0889269.1"/>
    <property type="molecule type" value="Genomic_DNA"/>
</dbReference>
<evidence type="ECO:0000259" key="2">
    <source>
        <dbReference type="Pfam" id="PF13088"/>
    </source>
</evidence>
<keyword evidence="1" id="KW-0732">Signal</keyword>
<sequence>MVLLELVLLGVIQSATAAIFDGIIHRASDGTSYAYLAPPLKGNHASSIEKLTPYDTLAIAWFTGGEGSPNCSIAVSLLQRGSQQFTPGVIVSERVNYSNQNPVLYWDSQTQILHLYHSSQLGNAGETNSELWHVQSADRGATWSQPESFYTVAGAFDRNRIIPTLNNNGLIFPCYNSSPDTDYSFILRSSSPSSGWTRIDMTGSDELIQPTIVRINNSPHLRAFYRDENNVAIYYADSFDDGLTWSKPLQTVLPNNNAGIEAYVLKSGAIIMSFNNINGTKHPRSPLTVALSYDNGMTWPYKRDVQVHNDDNSTMVGEYSYPSILQSDWTESDDNDIHLVYTYERQTIKYVRLNEKWIQQGQYML</sequence>
<gene>
    <name evidence="3" type="ORF">XAT740_LOCUS7421</name>
</gene>
<dbReference type="AlphaFoldDB" id="A0A813YV88"/>
<dbReference type="SUPFAM" id="SSF50939">
    <property type="entry name" value="Sialidases"/>
    <property type="match status" value="1"/>
</dbReference>
<feature type="signal peptide" evidence="1">
    <location>
        <begin position="1"/>
        <end position="17"/>
    </location>
</feature>
<dbReference type="Pfam" id="PF13088">
    <property type="entry name" value="BNR_2"/>
    <property type="match status" value="1"/>
</dbReference>
<dbReference type="PANTHER" id="PTHR43752:SF2">
    <property type="entry name" value="BNR_ASP-BOX REPEAT FAMILY PROTEIN"/>
    <property type="match status" value="1"/>
</dbReference>
<dbReference type="InterPro" id="IPR036278">
    <property type="entry name" value="Sialidase_sf"/>
</dbReference>
<evidence type="ECO:0000313" key="4">
    <source>
        <dbReference type="Proteomes" id="UP000663828"/>
    </source>
</evidence>
<proteinExistence type="predicted"/>
<feature type="chain" id="PRO_5032856975" description="Sialidase domain-containing protein" evidence="1">
    <location>
        <begin position="18"/>
        <end position="365"/>
    </location>
</feature>
<comment type="caution">
    <text evidence="3">The sequence shown here is derived from an EMBL/GenBank/DDBJ whole genome shotgun (WGS) entry which is preliminary data.</text>
</comment>
<dbReference type="Proteomes" id="UP000663828">
    <property type="component" value="Unassembled WGS sequence"/>
</dbReference>
<name>A0A813YV88_ADIRI</name>
<organism evidence="3 4">
    <name type="scientific">Adineta ricciae</name>
    <name type="common">Rotifer</name>
    <dbReference type="NCBI Taxonomy" id="249248"/>
    <lineage>
        <taxon>Eukaryota</taxon>
        <taxon>Metazoa</taxon>
        <taxon>Spiralia</taxon>
        <taxon>Gnathifera</taxon>
        <taxon>Rotifera</taxon>
        <taxon>Eurotatoria</taxon>
        <taxon>Bdelloidea</taxon>
        <taxon>Adinetida</taxon>
        <taxon>Adinetidae</taxon>
        <taxon>Adineta</taxon>
    </lineage>
</organism>
<evidence type="ECO:0000256" key="1">
    <source>
        <dbReference type="SAM" id="SignalP"/>
    </source>
</evidence>